<evidence type="ECO:0000313" key="3">
    <source>
        <dbReference type="Proteomes" id="UP001595973"/>
    </source>
</evidence>
<accession>A0ABV9KNI9</accession>
<keyword evidence="1" id="KW-1133">Transmembrane helix</keyword>
<evidence type="ECO:0000313" key="2">
    <source>
        <dbReference type="EMBL" id="MFC4671486.1"/>
    </source>
</evidence>
<comment type="caution">
    <text evidence="2">The sequence shown here is derived from an EMBL/GenBank/DDBJ whole genome shotgun (WGS) entry which is preliminary data.</text>
</comment>
<keyword evidence="3" id="KW-1185">Reference proteome</keyword>
<keyword evidence="1" id="KW-0812">Transmembrane</keyword>
<dbReference type="InterPro" id="IPR003425">
    <property type="entry name" value="CCB3/YggT"/>
</dbReference>
<reference evidence="3" key="1">
    <citation type="journal article" date="2019" name="Int. J. Syst. Evol. Microbiol.">
        <title>The Global Catalogue of Microorganisms (GCM) 10K type strain sequencing project: providing services to taxonomists for standard genome sequencing and annotation.</title>
        <authorList>
            <consortium name="The Broad Institute Genomics Platform"/>
            <consortium name="The Broad Institute Genome Sequencing Center for Infectious Disease"/>
            <person name="Wu L."/>
            <person name="Ma J."/>
        </authorList>
    </citation>
    <scope>NUCLEOTIDE SEQUENCE [LARGE SCALE GENOMIC DNA]</scope>
    <source>
        <strain evidence="3">CGMCC 4.7283</strain>
    </source>
</reference>
<proteinExistence type="predicted"/>
<feature type="transmembrane region" description="Helical" evidence="1">
    <location>
        <begin position="71"/>
        <end position="87"/>
    </location>
</feature>
<dbReference type="RefSeq" id="WP_380722065.1">
    <property type="nucleotide sequence ID" value="NZ_JBHSGI010000033.1"/>
</dbReference>
<name>A0ABV9KNI9_9RHOB</name>
<dbReference type="Proteomes" id="UP001595973">
    <property type="component" value="Unassembled WGS sequence"/>
</dbReference>
<feature type="transmembrane region" description="Helical" evidence="1">
    <location>
        <begin position="7"/>
        <end position="29"/>
    </location>
</feature>
<keyword evidence="1" id="KW-0472">Membrane</keyword>
<evidence type="ECO:0000256" key="1">
    <source>
        <dbReference type="SAM" id="Phobius"/>
    </source>
</evidence>
<sequence>MQSLYQILMLILDVVWFFVIAHVIMSWLISFQVLNLRQQFVAQVWYMLQRILEPLYGPVRRILPPMQGLDLAPLVVLLAIIALRIVLTNNAAAFY</sequence>
<organism evidence="2 3">
    <name type="scientific">Seohaeicola nanhaiensis</name>
    <dbReference type="NCBI Taxonomy" id="1387282"/>
    <lineage>
        <taxon>Bacteria</taxon>
        <taxon>Pseudomonadati</taxon>
        <taxon>Pseudomonadota</taxon>
        <taxon>Alphaproteobacteria</taxon>
        <taxon>Rhodobacterales</taxon>
        <taxon>Roseobacteraceae</taxon>
        <taxon>Seohaeicola</taxon>
    </lineage>
</organism>
<gene>
    <name evidence="2" type="ORF">ACFO5X_23230</name>
</gene>
<protein>
    <submittedName>
        <fullName evidence="2">YggT family protein</fullName>
    </submittedName>
</protein>
<dbReference type="Pfam" id="PF02325">
    <property type="entry name" value="CCB3_YggT"/>
    <property type="match status" value="1"/>
</dbReference>
<dbReference type="EMBL" id="JBHSGI010000033">
    <property type="protein sequence ID" value="MFC4671486.1"/>
    <property type="molecule type" value="Genomic_DNA"/>
</dbReference>